<comment type="caution">
    <text evidence="2">The sequence shown here is derived from an EMBL/GenBank/DDBJ whole genome shotgun (WGS) entry which is preliminary data.</text>
</comment>
<evidence type="ECO:0000313" key="3">
    <source>
        <dbReference type="Proteomes" id="UP000253782"/>
    </source>
</evidence>
<name>A0A369UIF2_9GAMM</name>
<accession>A0A369UIF2</accession>
<evidence type="ECO:0000313" key="2">
    <source>
        <dbReference type="EMBL" id="RDD80341.1"/>
    </source>
</evidence>
<feature type="transmembrane region" description="Helical" evidence="1">
    <location>
        <begin position="189"/>
        <end position="209"/>
    </location>
</feature>
<feature type="transmembrane region" description="Helical" evidence="1">
    <location>
        <begin position="72"/>
        <end position="90"/>
    </location>
</feature>
<dbReference type="OrthoDB" id="1317478at2"/>
<dbReference type="EMBL" id="QQAH01000018">
    <property type="protein sequence ID" value="RDD80341.1"/>
    <property type="molecule type" value="Genomic_DNA"/>
</dbReference>
<dbReference type="AlphaFoldDB" id="A0A369UIF2"/>
<feature type="transmembrane region" description="Helical" evidence="1">
    <location>
        <begin position="319"/>
        <end position="341"/>
    </location>
</feature>
<protein>
    <recommendedName>
        <fullName evidence="4">Glucosyl transferase GtrII family protein</fullName>
    </recommendedName>
</protein>
<organism evidence="2 3">
    <name type="scientific">Dyella tabacisoli</name>
    <dbReference type="NCBI Taxonomy" id="2282381"/>
    <lineage>
        <taxon>Bacteria</taxon>
        <taxon>Pseudomonadati</taxon>
        <taxon>Pseudomonadota</taxon>
        <taxon>Gammaproteobacteria</taxon>
        <taxon>Lysobacterales</taxon>
        <taxon>Rhodanobacteraceae</taxon>
        <taxon>Dyella</taxon>
    </lineage>
</organism>
<keyword evidence="3" id="KW-1185">Reference proteome</keyword>
<proteinExistence type="predicted"/>
<keyword evidence="1" id="KW-0472">Membrane</keyword>
<feature type="transmembrane region" description="Helical" evidence="1">
    <location>
        <begin position="420"/>
        <end position="438"/>
    </location>
</feature>
<keyword evidence="1" id="KW-1133">Transmembrane helix</keyword>
<reference evidence="2 3" key="1">
    <citation type="submission" date="2018-07" db="EMBL/GenBank/DDBJ databases">
        <title>Dyella tabacisoli L4-6T, whole genome shotgun sequence.</title>
        <authorList>
            <person name="Zhou X.-K."/>
            <person name="Li W.-J."/>
            <person name="Duan Y.-Q."/>
        </authorList>
    </citation>
    <scope>NUCLEOTIDE SEQUENCE [LARGE SCALE GENOMIC DNA]</scope>
    <source>
        <strain evidence="2 3">L4-6</strain>
    </source>
</reference>
<sequence length="580" mass="63792">MELPATHPCPAGLPTRDRARWRIRHGDHGLVFPGCPLSRRRCKSTSLLAKQSAPPCESSLMQSRTDSLNRKVLFGALFTVYLLLVLYPILRADRYNNDDLMRALWGPYIWIDNGRPLSALVMRALEFNAAQLVDISPLPQLLAIALLAWTGVLIAQRYAIRSLSLGVMIALPLGAQPFFLENISYRFDALPMALAVLFALLPITTTPLIRRHGWWLGALSLLACLCFYQPAINIFLIFVLLNIVHGQIQRISPRELLIELVSRGLQAMLAVAAYQLTVAPSIVGWVKMHSVMISSTQQLGIVRTNVVNLGAYLANAFDASWMLIFAPLAVFALLVPIVVGVRYAMSGRRERPLWLTALLLLCSGLLPLAAMACIAGPMILARDLIIVPRVFVGVGALLSAALIIMHAALDTWRRSPRWSFAVAGLWTAGMVVFANVYGNALASQKQYEDRIGARLADDLAELKTTHGLHRLLLDGSNGLSPVAAHAAERFHLIRQLINPYLQGYSFNARNFISHYTTGVEDIRWLDDSNAVAAPLLMQACKLPALLTRNNYTLRIVGDAAIVTFPADRPASCAPPLEAVP</sequence>
<feature type="transmembrane region" description="Helical" evidence="1">
    <location>
        <begin position="215"/>
        <end position="244"/>
    </location>
</feature>
<keyword evidence="1" id="KW-0812">Transmembrane</keyword>
<dbReference type="Proteomes" id="UP000253782">
    <property type="component" value="Unassembled WGS sequence"/>
</dbReference>
<feature type="transmembrane region" description="Helical" evidence="1">
    <location>
        <begin position="386"/>
        <end position="408"/>
    </location>
</feature>
<dbReference type="InterPro" id="IPR025686">
    <property type="entry name" value="Glucos_trans_II"/>
</dbReference>
<evidence type="ECO:0000256" key="1">
    <source>
        <dbReference type="SAM" id="Phobius"/>
    </source>
</evidence>
<evidence type="ECO:0008006" key="4">
    <source>
        <dbReference type="Google" id="ProtNLM"/>
    </source>
</evidence>
<feature type="transmembrane region" description="Helical" evidence="1">
    <location>
        <begin position="353"/>
        <end position="380"/>
    </location>
</feature>
<feature type="transmembrane region" description="Helical" evidence="1">
    <location>
        <begin position="141"/>
        <end position="160"/>
    </location>
</feature>
<feature type="transmembrane region" description="Helical" evidence="1">
    <location>
        <begin position="265"/>
        <end position="286"/>
    </location>
</feature>
<dbReference type="Pfam" id="PF14264">
    <property type="entry name" value="Glucos_trans_II"/>
    <property type="match status" value="1"/>
</dbReference>
<gene>
    <name evidence="2" type="ORF">DVJ77_18005</name>
</gene>